<feature type="compositionally biased region" description="Low complexity" evidence="1">
    <location>
        <begin position="157"/>
        <end position="166"/>
    </location>
</feature>
<evidence type="ECO:0000313" key="2">
    <source>
        <dbReference type="EMBL" id="GAA0320654.1"/>
    </source>
</evidence>
<protein>
    <recommendedName>
        <fullName evidence="4">Tetratricopeptide repeat protein</fullName>
    </recommendedName>
</protein>
<keyword evidence="3" id="KW-1185">Reference proteome</keyword>
<name>A0ABP3FNX7_9GAMM</name>
<dbReference type="InterPro" id="IPR011990">
    <property type="entry name" value="TPR-like_helical_dom_sf"/>
</dbReference>
<feature type="region of interest" description="Disordered" evidence="1">
    <location>
        <begin position="139"/>
        <end position="171"/>
    </location>
</feature>
<feature type="region of interest" description="Disordered" evidence="1">
    <location>
        <begin position="51"/>
        <end position="98"/>
    </location>
</feature>
<feature type="compositionally biased region" description="Basic and acidic residues" evidence="1">
    <location>
        <begin position="60"/>
        <end position="70"/>
    </location>
</feature>
<dbReference type="Gene3D" id="1.25.40.10">
    <property type="entry name" value="Tetratricopeptide repeat domain"/>
    <property type="match status" value="1"/>
</dbReference>
<organism evidence="2 3">
    <name type="scientific">Psychrobacter aestuarii</name>
    <dbReference type="NCBI Taxonomy" id="556327"/>
    <lineage>
        <taxon>Bacteria</taxon>
        <taxon>Pseudomonadati</taxon>
        <taxon>Pseudomonadota</taxon>
        <taxon>Gammaproteobacteria</taxon>
        <taxon>Moraxellales</taxon>
        <taxon>Moraxellaceae</taxon>
        <taxon>Psychrobacter</taxon>
    </lineage>
</organism>
<evidence type="ECO:0000313" key="3">
    <source>
        <dbReference type="Proteomes" id="UP001501787"/>
    </source>
</evidence>
<gene>
    <name evidence="2" type="ORF">GCM10009129_17970</name>
</gene>
<comment type="caution">
    <text evidence="2">The sequence shown here is derived from an EMBL/GenBank/DDBJ whole genome shotgun (WGS) entry which is preliminary data.</text>
</comment>
<dbReference type="RefSeq" id="WP_201505225.1">
    <property type="nucleotide sequence ID" value="NZ_BAAAFR010000005.1"/>
</dbReference>
<evidence type="ECO:0000256" key="1">
    <source>
        <dbReference type="SAM" id="MobiDB-lite"/>
    </source>
</evidence>
<accession>A0ABP3FNX7</accession>
<reference evidence="3" key="1">
    <citation type="journal article" date="2019" name="Int. J. Syst. Evol. Microbiol.">
        <title>The Global Catalogue of Microorganisms (GCM) 10K type strain sequencing project: providing services to taxonomists for standard genome sequencing and annotation.</title>
        <authorList>
            <consortium name="The Broad Institute Genomics Platform"/>
            <consortium name="The Broad Institute Genome Sequencing Center for Infectious Disease"/>
            <person name="Wu L."/>
            <person name="Ma J."/>
        </authorList>
    </citation>
    <scope>NUCLEOTIDE SEQUENCE [LARGE SCALE GENOMIC DNA]</scope>
    <source>
        <strain evidence="3">JCM 16343</strain>
    </source>
</reference>
<proteinExistence type="predicted"/>
<dbReference type="EMBL" id="BAAAFR010000005">
    <property type="protein sequence ID" value="GAA0320654.1"/>
    <property type="molecule type" value="Genomic_DNA"/>
</dbReference>
<sequence>MTPAHPLSISTAVPRYHWMLGAVLGSLWLSACQSPQSAMTSAAPKPATIPAHSITVNHSPTDESRFESKPDVPTADMSRHQATRANPSTAQGDDAPYDTRYADPNIEAVEPPNRPAPTVIIEPEVIIIPIPQEPIIVPPPRPPSHQELLEQARQHSARPAARSSSSNDNLPAFRNLMQVGVEQLSRGELTAAEGNFTRAQRLVPQSSAVYFYLSQVALKKNQPHKAEAMARRGLSVSEDAVRRRALWQLILRAGQQQNNARVIQEAQQALR</sequence>
<dbReference type="SUPFAM" id="SSF48452">
    <property type="entry name" value="TPR-like"/>
    <property type="match status" value="1"/>
</dbReference>
<evidence type="ECO:0008006" key="4">
    <source>
        <dbReference type="Google" id="ProtNLM"/>
    </source>
</evidence>
<dbReference type="Proteomes" id="UP001501787">
    <property type="component" value="Unassembled WGS sequence"/>
</dbReference>